<dbReference type="VEuPathDB" id="FungiDB:SI65_07122"/>
<dbReference type="PANTHER" id="PTHR36091:SF1">
    <property type="entry name" value="ALTERED INHERITANCE OF MITOCHONDRIA PROTEIN 9, MITOCHONDRIAL"/>
    <property type="match status" value="1"/>
</dbReference>
<comment type="similarity">
    <text evidence="2">Belongs to the AIM9 family.</text>
</comment>
<reference evidence="7 8" key="1">
    <citation type="journal article" date="2016" name="BMC Genomics">
        <title>Comparative genomic and transcriptomic analyses of the Fuzhuan brick tea-fermentation fungus Aspergillus cristatus.</title>
        <authorList>
            <person name="Ge Y."/>
            <person name="Wang Y."/>
            <person name="Liu Y."/>
            <person name="Tan Y."/>
            <person name="Ren X."/>
            <person name="Zhang X."/>
            <person name="Hyde K.D."/>
            <person name="Liu Y."/>
            <person name="Liu Z."/>
        </authorList>
    </citation>
    <scope>NUCLEOTIDE SEQUENCE [LARGE SCALE GENOMIC DNA]</scope>
    <source>
        <strain evidence="7 8">GZAAS20.1005</strain>
    </source>
</reference>
<comment type="subcellular location">
    <subcellularLocation>
        <location evidence="1">Mitochondrion</location>
    </subcellularLocation>
</comment>
<dbReference type="Proteomes" id="UP000094569">
    <property type="component" value="Unassembled WGS sequence"/>
</dbReference>
<comment type="caution">
    <text evidence="7">The sequence shown here is derived from an EMBL/GenBank/DDBJ whole genome shotgun (WGS) entry which is preliminary data.</text>
</comment>
<protein>
    <recommendedName>
        <fullName evidence="3">Altered inheritance of mitochondria protein 9, mitochondrial</fullName>
    </recommendedName>
    <alternativeName>
        <fullName evidence="6">Found in mitochondrial proteome protein 29</fullName>
    </alternativeName>
</protein>
<dbReference type="InterPro" id="IPR011009">
    <property type="entry name" value="Kinase-like_dom_sf"/>
</dbReference>
<keyword evidence="8" id="KW-1185">Reference proteome</keyword>
<gene>
    <name evidence="7" type="ORF">SI65_07122</name>
</gene>
<dbReference type="GO" id="GO:0005739">
    <property type="term" value="C:mitochondrion"/>
    <property type="evidence" value="ECO:0007669"/>
    <property type="project" value="UniProtKB-SubCell"/>
</dbReference>
<evidence type="ECO:0000256" key="6">
    <source>
        <dbReference type="ARBA" id="ARBA00031849"/>
    </source>
</evidence>
<evidence type="ECO:0000313" key="7">
    <source>
        <dbReference type="EMBL" id="ODM17447.1"/>
    </source>
</evidence>
<evidence type="ECO:0000256" key="3">
    <source>
        <dbReference type="ARBA" id="ARBA00016197"/>
    </source>
</evidence>
<dbReference type="EMBL" id="JXNT01000008">
    <property type="protein sequence ID" value="ODM17447.1"/>
    <property type="molecule type" value="Genomic_DNA"/>
</dbReference>
<dbReference type="SUPFAM" id="SSF56112">
    <property type="entry name" value="Protein kinase-like (PK-like)"/>
    <property type="match status" value="1"/>
</dbReference>
<accession>A0A1E3B926</accession>
<dbReference type="STRING" id="573508.A0A1E3B926"/>
<evidence type="ECO:0000256" key="1">
    <source>
        <dbReference type="ARBA" id="ARBA00004173"/>
    </source>
</evidence>
<name>A0A1E3B926_ASPCR</name>
<proteinExistence type="inferred from homology"/>
<keyword evidence="5" id="KW-0496">Mitochondrion</keyword>
<keyword evidence="4" id="KW-0809">Transit peptide</keyword>
<dbReference type="OrthoDB" id="2831558at2759"/>
<dbReference type="AlphaFoldDB" id="A0A1E3B926"/>
<evidence type="ECO:0000256" key="2">
    <source>
        <dbReference type="ARBA" id="ARBA00005543"/>
    </source>
</evidence>
<organism evidence="7 8">
    <name type="scientific">Aspergillus cristatus</name>
    <name type="common">Chinese Fuzhuan brick tea-fermentation fungus</name>
    <name type="synonym">Eurotium cristatum</name>
    <dbReference type="NCBI Taxonomy" id="573508"/>
    <lineage>
        <taxon>Eukaryota</taxon>
        <taxon>Fungi</taxon>
        <taxon>Dikarya</taxon>
        <taxon>Ascomycota</taxon>
        <taxon>Pezizomycotina</taxon>
        <taxon>Eurotiomycetes</taxon>
        <taxon>Eurotiomycetidae</taxon>
        <taxon>Eurotiales</taxon>
        <taxon>Aspergillaceae</taxon>
        <taxon>Aspergillus</taxon>
        <taxon>Aspergillus subgen. Aspergillus</taxon>
    </lineage>
</organism>
<evidence type="ECO:0000313" key="8">
    <source>
        <dbReference type="Proteomes" id="UP000094569"/>
    </source>
</evidence>
<dbReference type="InterPro" id="IPR051035">
    <property type="entry name" value="Mito_inheritance_9"/>
</dbReference>
<dbReference type="PANTHER" id="PTHR36091">
    <property type="entry name" value="ALTERED INHERITANCE OF MITOCHONDRIA PROTEIN 9, MITOCHONDRIAL"/>
    <property type="match status" value="1"/>
</dbReference>
<evidence type="ECO:0000256" key="4">
    <source>
        <dbReference type="ARBA" id="ARBA00022946"/>
    </source>
</evidence>
<sequence length="513" mass="58813">METCPARQLPELHSEGPGRPYTVYSSFLDKEIPEEDLFRFTRVRFLFSEQKELADRFVKFNVQDLMKTGVNVCEGVTKCTRITKSADGHSNNGLVLTMDNGSEVYVKIPNSYAGLARFTTASEVATSVLCSIFPSRESLHGHLIRTILSKPSISEEKASGTRLDIVWDETVLPQKMVLVHQVVDMEKRLMSIRFDSHGRIEVDVRHLGPGPLECYSMGPYTNANLWKGRDPIDYTLALGLNELAWVESYAVPRMNYPRSMKDQELLEDGLTLLTQYLHMAPYLIPRTADEASSVLWHPHLQLKDVFVDPETYKITSIVDWQSACVAHLFYQSDMPRFCQYLGRMRRAGISHNDLTITILSRLRRILRAPRHWAVFANKARPVICKPSVILNGLGDVWERRLLYFLRDSVMFLVAVWDKLYPEIPCPIEFSDEEKELHPKEGENVNIVRKVLQSFRGGTLVPIGGMIDAEEYDQEVENSRTFKSVFIGMAKSEEDKELFDKIWPFQEPGIWPMD</sequence>
<evidence type="ECO:0000256" key="5">
    <source>
        <dbReference type="ARBA" id="ARBA00023128"/>
    </source>
</evidence>